<organism evidence="1 2">
    <name type="scientific">Deinococcus ficus</name>
    <dbReference type="NCBI Taxonomy" id="317577"/>
    <lineage>
        <taxon>Bacteria</taxon>
        <taxon>Thermotogati</taxon>
        <taxon>Deinococcota</taxon>
        <taxon>Deinococci</taxon>
        <taxon>Deinococcales</taxon>
        <taxon>Deinococcaceae</taxon>
        <taxon>Deinococcus</taxon>
    </lineage>
</organism>
<dbReference type="RefSeq" id="WP_027461848.1">
    <property type="nucleotide sequence ID" value="NZ_CP021081.1"/>
</dbReference>
<dbReference type="Proteomes" id="UP000259030">
    <property type="component" value="Chromosome"/>
</dbReference>
<gene>
    <name evidence="1" type="ORF">DFI_09000</name>
</gene>
<reference evidence="1 2" key="1">
    <citation type="submission" date="2017-05" db="EMBL/GenBank/DDBJ databases">
        <title>The complete genome sequence of Deinococcus ficus isolated from the rhizosphere of the Ficus religiosa L. in Taiwan.</title>
        <authorList>
            <person name="Wu K.-M."/>
            <person name="Liao T.-L."/>
            <person name="Liu Y.-M."/>
            <person name="Young C.-C."/>
            <person name="Tsai S.-F."/>
        </authorList>
    </citation>
    <scope>NUCLEOTIDE SEQUENCE [LARGE SCALE GENOMIC DNA]</scope>
    <source>
        <strain evidence="1 2">CC-FR2-10</strain>
    </source>
</reference>
<dbReference type="AlphaFoldDB" id="A0A221SWU4"/>
<evidence type="ECO:0000313" key="1">
    <source>
        <dbReference type="EMBL" id="ASN81125.1"/>
    </source>
</evidence>
<accession>A0A221SWU4</accession>
<keyword evidence="2" id="KW-1185">Reference proteome</keyword>
<dbReference type="STRING" id="317577.GCA_000419625_02114"/>
<protein>
    <submittedName>
        <fullName evidence="1">Uncharacterized protein</fullName>
    </submittedName>
</protein>
<evidence type="ECO:0000313" key="2">
    <source>
        <dbReference type="Proteomes" id="UP000259030"/>
    </source>
</evidence>
<dbReference type="KEGG" id="dfc:DFI_09000"/>
<dbReference type="EMBL" id="CP021081">
    <property type="protein sequence ID" value="ASN81125.1"/>
    <property type="molecule type" value="Genomic_DNA"/>
</dbReference>
<sequence>MTRLVHERWGGGPAPTGRGEAALERVARRHGWSVEPLPASGATSYTTAAWRDRFGGPLGWTLLTGHVAAVSTREPEFGLPPTFHLTSNGPLHDALSADGQLTLPDADWLTGDLTPGELVALLSGPAGGGWEAYSVRYWRPRTRAEVLFNHWD</sequence>
<name>A0A221SWU4_9DEIO</name>
<proteinExistence type="predicted"/>